<reference evidence="1" key="2">
    <citation type="submission" date="2020-06" db="EMBL/GenBank/DDBJ databases">
        <title>Helianthus annuus Genome sequencing and assembly Release 2.</title>
        <authorList>
            <person name="Gouzy J."/>
            <person name="Langlade N."/>
            <person name="Munos S."/>
        </authorList>
    </citation>
    <scope>NUCLEOTIDE SEQUENCE</scope>
    <source>
        <tissue evidence="1">Leaves</tissue>
    </source>
</reference>
<keyword evidence="2" id="KW-1185">Reference proteome</keyword>
<dbReference type="EMBL" id="MNCJ02000326">
    <property type="protein sequence ID" value="KAF5782548.1"/>
    <property type="molecule type" value="Genomic_DNA"/>
</dbReference>
<dbReference type="Gramene" id="mRNA:HanXRQr2_Chr11g0497121">
    <property type="protein sequence ID" value="mRNA:HanXRQr2_Chr11g0497121"/>
    <property type="gene ID" value="HanXRQr2_Chr11g0497121"/>
</dbReference>
<organism evidence="1 2">
    <name type="scientific">Helianthus annuus</name>
    <name type="common">Common sunflower</name>
    <dbReference type="NCBI Taxonomy" id="4232"/>
    <lineage>
        <taxon>Eukaryota</taxon>
        <taxon>Viridiplantae</taxon>
        <taxon>Streptophyta</taxon>
        <taxon>Embryophyta</taxon>
        <taxon>Tracheophyta</taxon>
        <taxon>Spermatophyta</taxon>
        <taxon>Magnoliopsida</taxon>
        <taxon>eudicotyledons</taxon>
        <taxon>Gunneridae</taxon>
        <taxon>Pentapetalae</taxon>
        <taxon>asterids</taxon>
        <taxon>campanulids</taxon>
        <taxon>Asterales</taxon>
        <taxon>Asteraceae</taxon>
        <taxon>Asteroideae</taxon>
        <taxon>Heliantheae alliance</taxon>
        <taxon>Heliantheae</taxon>
        <taxon>Helianthus</taxon>
    </lineage>
</organism>
<gene>
    <name evidence="1" type="ORF">HanXRQr2_Chr11g0497121</name>
</gene>
<dbReference type="Proteomes" id="UP000215914">
    <property type="component" value="Unassembled WGS sequence"/>
</dbReference>
<evidence type="ECO:0000313" key="2">
    <source>
        <dbReference type="Proteomes" id="UP000215914"/>
    </source>
</evidence>
<name>A0A9K3HQB8_HELAN</name>
<reference evidence="1" key="1">
    <citation type="journal article" date="2017" name="Nature">
        <title>The sunflower genome provides insights into oil metabolism, flowering and Asterid evolution.</title>
        <authorList>
            <person name="Badouin H."/>
            <person name="Gouzy J."/>
            <person name="Grassa C.J."/>
            <person name="Murat F."/>
            <person name="Staton S.E."/>
            <person name="Cottret L."/>
            <person name="Lelandais-Briere C."/>
            <person name="Owens G.L."/>
            <person name="Carrere S."/>
            <person name="Mayjonade B."/>
            <person name="Legrand L."/>
            <person name="Gill N."/>
            <person name="Kane N.C."/>
            <person name="Bowers J.E."/>
            <person name="Hubner S."/>
            <person name="Bellec A."/>
            <person name="Berard A."/>
            <person name="Berges H."/>
            <person name="Blanchet N."/>
            <person name="Boniface M.C."/>
            <person name="Brunel D."/>
            <person name="Catrice O."/>
            <person name="Chaidir N."/>
            <person name="Claudel C."/>
            <person name="Donnadieu C."/>
            <person name="Faraut T."/>
            <person name="Fievet G."/>
            <person name="Helmstetter N."/>
            <person name="King M."/>
            <person name="Knapp S.J."/>
            <person name="Lai Z."/>
            <person name="Le Paslier M.C."/>
            <person name="Lippi Y."/>
            <person name="Lorenzon L."/>
            <person name="Mandel J.R."/>
            <person name="Marage G."/>
            <person name="Marchand G."/>
            <person name="Marquand E."/>
            <person name="Bret-Mestries E."/>
            <person name="Morien E."/>
            <person name="Nambeesan S."/>
            <person name="Nguyen T."/>
            <person name="Pegot-Espagnet P."/>
            <person name="Pouilly N."/>
            <person name="Raftis F."/>
            <person name="Sallet E."/>
            <person name="Schiex T."/>
            <person name="Thomas J."/>
            <person name="Vandecasteele C."/>
            <person name="Vares D."/>
            <person name="Vear F."/>
            <person name="Vautrin S."/>
            <person name="Crespi M."/>
            <person name="Mangin B."/>
            <person name="Burke J.M."/>
            <person name="Salse J."/>
            <person name="Munos S."/>
            <person name="Vincourt P."/>
            <person name="Rieseberg L.H."/>
            <person name="Langlade N.B."/>
        </authorList>
    </citation>
    <scope>NUCLEOTIDE SEQUENCE</scope>
    <source>
        <tissue evidence="1">Leaves</tissue>
    </source>
</reference>
<proteinExistence type="predicted"/>
<sequence length="51" mass="6067">MLNYFIFIDYNNYQSTISLPSPDSLIRGYSVVRVINYIMYCFISSRGQNCW</sequence>
<protein>
    <submittedName>
        <fullName evidence="1">Uncharacterized protein</fullName>
    </submittedName>
</protein>
<dbReference type="AlphaFoldDB" id="A0A9K3HQB8"/>
<comment type="caution">
    <text evidence="1">The sequence shown here is derived from an EMBL/GenBank/DDBJ whole genome shotgun (WGS) entry which is preliminary data.</text>
</comment>
<accession>A0A9K3HQB8</accession>
<evidence type="ECO:0000313" key="1">
    <source>
        <dbReference type="EMBL" id="KAF5782548.1"/>
    </source>
</evidence>